<evidence type="ECO:0000256" key="3">
    <source>
        <dbReference type="ARBA" id="ARBA00022670"/>
    </source>
</evidence>
<dbReference type="PANTHER" id="PTHR43221">
    <property type="entry name" value="PROTEASE HTPX"/>
    <property type="match status" value="1"/>
</dbReference>
<evidence type="ECO:0000256" key="6">
    <source>
        <dbReference type="ARBA" id="ARBA00022801"/>
    </source>
</evidence>
<gene>
    <name evidence="14" type="ORF">CO073_02350</name>
</gene>
<dbReference type="EMBL" id="PFSY01000107">
    <property type="protein sequence ID" value="PJC01896.1"/>
    <property type="molecule type" value="Genomic_DNA"/>
</dbReference>
<dbReference type="PANTHER" id="PTHR43221:SF1">
    <property type="entry name" value="PROTEASE HTPX"/>
    <property type="match status" value="1"/>
</dbReference>
<feature type="transmembrane region" description="Helical" evidence="12">
    <location>
        <begin position="189"/>
        <end position="211"/>
    </location>
</feature>
<dbReference type="GO" id="GO:0004222">
    <property type="term" value="F:metalloendopeptidase activity"/>
    <property type="evidence" value="ECO:0007669"/>
    <property type="project" value="InterPro"/>
</dbReference>
<evidence type="ECO:0000256" key="4">
    <source>
        <dbReference type="ARBA" id="ARBA00022692"/>
    </source>
</evidence>
<comment type="caution">
    <text evidence="14">The sequence shown here is derived from an EMBL/GenBank/DDBJ whole genome shotgun (WGS) entry which is preliminary data.</text>
</comment>
<evidence type="ECO:0000256" key="9">
    <source>
        <dbReference type="ARBA" id="ARBA00023049"/>
    </source>
</evidence>
<evidence type="ECO:0000256" key="2">
    <source>
        <dbReference type="ARBA" id="ARBA00022475"/>
    </source>
</evidence>
<dbReference type="Proteomes" id="UP000230136">
    <property type="component" value="Unassembled WGS sequence"/>
</dbReference>
<evidence type="ECO:0000256" key="11">
    <source>
        <dbReference type="RuleBase" id="RU003983"/>
    </source>
</evidence>
<organism evidence="14 15">
    <name type="scientific">Candidatus Komeilibacteria bacterium CG_4_9_14_0_8_um_filter_36_9</name>
    <dbReference type="NCBI Taxonomy" id="1974473"/>
    <lineage>
        <taxon>Bacteria</taxon>
        <taxon>Candidatus Komeiliibacteriota</taxon>
    </lineage>
</organism>
<keyword evidence="7 11" id="KW-0862">Zinc</keyword>
<evidence type="ECO:0000256" key="8">
    <source>
        <dbReference type="ARBA" id="ARBA00022989"/>
    </source>
</evidence>
<protein>
    <submittedName>
        <fullName evidence="14">Zinc metalloprotease HtpX</fullName>
    </submittedName>
</protein>
<comment type="cofactor">
    <cofactor evidence="11">
        <name>Zn(2+)</name>
        <dbReference type="ChEBI" id="CHEBI:29105"/>
    </cofactor>
    <text evidence="11">Binds 1 zinc ion per subunit.</text>
</comment>
<evidence type="ECO:0000313" key="14">
    <source>
        <dbReference type="EMBL" id="PJC01896.1"/>
    </source>
</evidence>
<evidence type="ECO:0000256" key="5">
    <source>
        <dbReference type="ARBA" id="ARBA00022723"/>
    </source>
</evidence>
<evidence type="ECO:0000256" key="7">
    <source>
        <dbReference type="ARBA" id="ARBA00022833"/>
    </source>
</evidence>
<feature type="domain" description="Peptidase M48" evidence="13">
    <location>
        <begin position="77"/>
        <end position="243"/>
    </location>
</feature>
<keyword evidence="3 11" id="KW-0645">Protease</keyword>
<dbReference type="InterPro" id="IPR001915">
    <property type="entry name" value="Peptidase_M48"/>
</dbReference>
<feature type="non-terminal residue" evidence="14">
    <location>
        <position position="246"/>
    </location>
</feature>
<comment type="similarity">
    <text evidence="11">Belongs to the peptidase M48 family.</text>
</comment>
<evidence type="ECO:0000259" key="13">
    <source>
        <dbReference type="Pfam" id="PF01435"/>
    </source>
</evidence>
<keyword evidence="2" id="KW-1003">Cell membrane</keyword>
<feature type="transmembrane region" description="Helical" evidence="12">
    <location>
        <begin position="39"/>
        <end position="58"/>
    </location>
</feature>
<comment type="subcellular location">
    <subcellularLocation>
        <location evidence="1">Cell membrane</location>
        <topology evidence="1">Multi-pass membrane protein</topology>
    </subcellularLocation>
</comment>
<dbReference type="CDD" id="cd07340">
    <property type="entry name" value="M48B_Htpx_like"/>
    <property type="match status" value="1"/>
</dbReference>
<sequence>MYSQIDSNKRKTIVLMAMFIIVIIALGYLFNYYYGDQSYGILIIAVIIAIVMSLTSYFSGDKIALATAGAKQIDKEANPYVYRMVENLCITAGTPTPKVHIIEDSAINAFATGRDPEHASIAITQGAIDKLTNEELEGVIAHELSHIKNYDIRLMMVVIVCVGIITLLADFFIRMRFYGGGKSKGNNKAGGIIILVGIILAILSPLFAKLIQLAISRKREYLADASGAMLTRFPEGLANALEKIKA</sequence>
<dbReference type="InterPro" id="IPR050083">
    <property type="entry name" value="HtpX_protease"/>
</dbReference>
<feature type="transmembrane region" description="Helical" evidence="12">
    <location>
        <begin position="154"/>
        <end position="177"/>
    </location>
</feature>
<dbReference type="GO" id="GO:0006508">
    <property type="term" value="P:proteolysis"/>
    <property type="evidence" value="ECO:0007669"/>
    <property type="project" value="UniProtKB-KW"/>
</dbReference>
<keyword evidence="5" id="KW-0479">Metal-binding</keyword>
<evidence type="ECO:0000256" key="12">
    <source>
        <dbReference type="SAM" id="Phobius"/>
    </source>
</evidence>
<dbReference type="GO" id="GO:0005886">
    <property type="term" value="C:plasma membrane"/>
    <property type="evidence" value="ECO:0007669"/>
    <property type="project" value="UniProtKB-SubCell"/>
</dbReference>
<name>A0A2M8DRD9_9BACT</name>
<evidence type="ECO:0000313" key="15">
    <source>
        <dbReference type="Proteomes" id="UP000230136"/>
    </source>
</evidence>
<dbReference type="AlphaFoldDB" id="A0A2M8DRD9"/>
<accession>A0A2M8DRD9</accession>
<keyword evidence="9 11" id="KW-0482">Metalloprotease</keyword>
<feature type="transmembrane region" description="Helical" evidence="12">
    <location>
        <begin position="12"/>
        <end position="33"/>
    </location>
</feature>
<evidence type="ECO:0000256" key="10">
    <source>
        <dbReference type="ARBA" id="ARBA00023136"/>
    </source>
</evidence>
<proteinExistence type="inferred from homology"/>
<dbReference type="Pfam" id="PF01435">
    <property type="entry name" value="Peptidase_M48"/>
    <property type="match status" value="1"/>
</dbReference>
<keyword evidence="6 11" id="KW-0378">Hydrolase</keyword>
<dbReference type="GO" id="GO:0046872">
    <property type="term" value="F:metal ion binding"/>
    <property type="evidence" value="ECO:0007669"/>
    <property type="project" value="UniProtKB-KW"/>
</dbReference>
<keyword evidence="4 12" id="KW-0812">Transmembrane</keyword>
<reference evidence="15" key="1">
    <citation type="submission" date="2017-09" db="EMBL/GenBank/DDBJ databases">
        <title>Depth-based differentiation of microbial function through sediment-hosted aquifers and enrichment of novel symbionts in the deep terrestrial subsurface.</title>
        <authorList>
            <person name="Probst A.J."/>
            <person name="Ladd B."/>
            <person name="Jarett J.K."/>
            <person name="Geller-Mcgrath D.E."/>
            <person name="Sieber C.M.K."/>
            <person name="Emerson J.B."/>
            <person name="Anantharaman K."/>
            <person name="Thomas B.C."/>
            <person name="Malmstrom R."/>
            <person name="Stieglmeier M."/>
            <person name="Klingl A."/>
            <person name="Woyke T."/>
            <person name="Ryan C.M."/>
            <person name="Banfield J.F."/>
        </authorList>
    </citation>
    <scope>NUCLEOTIDE SEQUENCE [LARGE SCALE GENOMIC DNA]</scope>
</reference>
<keyword evidence="8 12" id="KW-1133">Transmembrane helix</keyword>
<keyword evidence="10 12" id="KW-0472">Membrane</keyword>
<dbReference type="Gene3D" id="3.30.2010.10">
    <property type="entry name" value="Metalloproteases ('zincins'), catalytic domain"/>
    <property type="match status" value="1"/>
</dbReference>
<evidence type="ECO:0000256" key="1">
    <source>
        <dbReference type="ARBA" id="ARBA00004651"/>
    </source>
</evidence>